<dbReference type="EMBL" id="FMJE01000007">
    <property type="protein sequence ID" value="SCM83147.1"/>
    <property type="molecule type" value="Genomic_DNA"/>
</dbReference>
<reference evidence="2" key="1">
    <citation type="submission" date="2016-08" db="EMBL/GenBank/DDBJ databases">
        <authorList>
            <person name="Seilhamer J.J."/>
        </authorList>
    </citation>
    <scope>NUCLEOTIDE SEQUENCE</scope>
    <source>
        <strain evidence="2">86</strain>
    </source>
</reference>
<keyword evidence="1" id="KW-0051">Antiviral defense</keyword>
<dbReference type="InterPro" id="IPR013421">
    <property type="entry name" value="CRISPR-assoc_prot_Cas5_HALMA"/>
</dbReference>
<evidence type="ECO:0000256" key="1">
    <source>
        <dbReference type="ARBA" id="ARBA00023118"/>
    </source>
</evidence>
<name>A0A212M0A1_9FIRM</name>
<dbReference type="Pfam" id="PF09704">
    <property type="entry name" value="Cas_Cas5d"/>
    <property type="match status" value="1"/>
</dbReference>
<dbReference type="AlphaFoldDB" id="A0A212M0A1"/>
<dbReference type="GO" id="GO:0043571">
    <property type="term" value="P:maintenance of CRISPR repeat elements"/>
    <property type="evidence" value="ECO:0007669"/>
    <property type="project" value="InterPro"/>
</dbReference>
<dbReference type="NCBIfam" id="TIGR02593">
    <property type="entry name" value="CRISPR_cas5"/>
    <property type="match status" value="1"/>
</dbReference>
<dbReference type="RefSeq" id="WP_288185645.1">
    <property type="nucleotide sequence ID" value="NZ_LT608335.1"/>
</dbReference>
<organism evidence="2">
    <name type="scientific">uncultured Sporomusa sp</name>
    <dbReference type="NCBI Taxonomy" id="307249"/>
    <lineage>
        <taxon>Bacteria</taxon>
        <taxon>Bacillati</taxon>
        <taxon>Bacillota</taxon>
        <taxon>Negativicutes</taxon>
        <taxon>Selenomonadales</taxon>
        <taxon>Sporomusaceae</taxon>
        <taxon>Sporomusa</taxon>
        <taxon>environmental samples</taxon>
    </lineage>
</organism>
<proteinExistence type="predicted"/>
<accession>A0A212M0A1</accession>
<evidence type="ECO:0000313" key="2">
    <source>
        <dbReference type="EMBL" id="SCM83147.1"/>
    </source>
</evidence>
<dbReference type="InterPro" id="IPR013422">
    <property type="entry name" value="CRISPR-assoc_prot_Cas5_N"/>
</dbReference>
<protein>
    <submittedName>
        <fullName evidence="2">CRISPR-associated protein Cas5, subtype I-B/HMARI</fullName>
    </submittedName>
</protein>
<dbReference type="GO" id="GO:0051607">
    <property type="term" value="P:defense response to virus"/>
    <property type="evidence" value="ECO:0007669"/>
    <property type="project" value="UniProtKB-KW"/>
</dbReference>
<gene>
    <name evidence="2" type="ORF">KL86SPO_70005</name>
</gene>
<dbReference type="InterPro" id="IPR021124">
    <property type="entry name" value="CRISPR-assoc_prot_Cas5"/>
</dbReference>
<sequence length="252" mass="28707">MMNIQAVKFRLSGEAACFRKPDVNEQVYFTYNNIHRIALLGLLGAILGLRGYRNNRLFAEEQPGFPEFYEKLAGLRLALIPEAERGYFTKKVQYFNNSVGYASQELGGNLQVFEQWLEKPAWTVYLTRGTVAPALWDKLAEYLTGQKCVYIPYLGKNDFPAVIEQAAVCELAAPVARGPLFINSLFPGALEDIDDTETQEDQQAYIFSERAPVALQPKHNFYIFQQILFTNYLVEQATGELWQDGTRVLCFF</sequence>
<dbReference type="NCBIfam" id="TIGR02592">
    <property type="entry name" value="cas_Cas5h"/>
    <property type="match status" value="1"/>
</dbReference>